<dbReference type="PROSITE" id="PS01315">
    <property type="entry name" value="CDS"/>
    <property type="match status" value="1"/>
</dbReference>
<evidence type="ECO:0000256" key="2">
    <source>
        <dbReference type="ARBA" id="ARBA00004651"/>
    </source>
</evidence>
<comment type="similarity">
    <text evidence="5 18">Belongs to the CDS family.</text>
</comment>
<feature type="transmembrane region" description="Helical" evidence="19">
    <location>
        <begin position="203"/>
        <end position="223"/>
    </location>
</feature>
<comment type="pathway">
    <text evidence="4">Lipid metabolism.</text>
</comment>
<keyword evidence="14" id="KW-0443">Lipid metabolism</keyword>
<evidence type="ECO:0000313" key="20">
    <source>
        <dbReference type="EMBL" id="RZO77197.1"/>
    </source>
</evidence>
<evidence type="ECO:0000313" key="21">
    <source>
        <dbReference type="Proteomes" id="UP000316199"/>
    </source>
</evidence>
<sequence length="270" mass="29491">MLRKRILTALVIAPIAIAGVFLLPQIEFAIFIGAILSVGAWEWGRLAGLKGPNRLIYATAVAAALPMTYFVLPTVILILGLTWWMAAFVLVVGYPKLTDLWASKSIRCVIGIFILVPAWKAMLSLKALPDSNYLILLLLFLIWSADIGAYFLGKAFGMRKMAPQVSPEKSWVGFFGGLITAFLIGFLMLSLVEKPYIYTSQGLFFLIGCVFVTMVSVLGDLAVSMFKRNVGVKDSSDLLPGHGGFLDRIDSLLSASPLYALLILSFGWTS</sequence>
<evidence type="ECO:0000256" key="10">
    <source>
        <dbReference type="ARBA" id="ARBA00022679"/>
    </source>
</evidence>
<keyword evidence="13 19" id="KW-1133">Transmembrane helix</keyword>
<dbReference type="Proteomes" id="UP000316199">
    <property type="component" value="Unassembled WGS sequence"/>
</dbReference>
<feature type="transmembrane region" description="Helical" evidence="19">
    <location>
        <begin position="133"/>
        <end position="152"/>
    </location>
</feature>
<feature type="transmembrane region" description="Helical" evidence="19">
    <location>
        <begin position="78"/>
        <end position="94"/>
    </location>
</feature>
<keyword evidence="8" id="KW-1003">Cell membrane</keyword>
<evidence type="ECO:0000256" key="17">
    <source>
        <dbReference type="ARBA" id="ARBA00023264"/>
    </source>
</evidence>
<evidence type="ECO:0000256" key="6">
    <source>
        <dbReference type="ARBA" id="ARBA00012487"/>
    </source>
</evidence>
<evidence type="ECO:0000256" key="4">
    <source>
        <dbReference type="ARBA" id="ARBA00005189"/>
    </source>
</evidence>
<evidence type="ECO:0000256" key="18">
    <source>
        <dbReference type="RuleBase" id="RU003938"/>
    </source>
</evidence>
<evidence type="ECO:0000256" key="16">
    <source>
        <dbReference type="ARBA" id="ARBA00023209"/>
    </source>
</evidence>
<comment type="subcellular location">
    <subcellularLocation>
        <location evidence="2">Cell membrane</location>
        <topology evidence="2">Multi-pass membrane protein</topology>
    </subcellularLocation>
</comment>
<dbReference type="EC" id="2.7.7.41" evidence="6 18"/>
<name>A0A520S3Z1_9GAMM</name>
<keyword evidence="10 18" id="KW-0808">Transferase</keyword>
<dbReference type="Pfam" id="PF01148">
    <property type="entry name" value="CTP_transf_1"/>
    <property type="match status" value="1"/>
</dbReference>
<evidence type="ECO:0000256" key="9">
    <source>
        <dbReference type="ARBA" id="ARBA00022516"/>
    </source>
</evidence>
<evidence type="ECO:0000256" key="11">
    <source>
        <dbReference type="ARBA" id="ARBA00022692"/>
    </source>
</evidence>
<keyword evidence="9" id="KW-0444">Lipid biosynthesis</keyword>
<evidence type="ECO:0000256" key="7">
    <source>
        <dbReference type="ARBA" id="ARBA00019373"/>
    </source>
</evidence>
<evidence type="ECO:0000256" key="5">
    <source>
        <dbReference type="ARBA" id="ARBA00010185"/>
    </source>
</evidence>
<evidence type="ECO:0000256" key="1">
    <source>
        <dbReference type="ARBA" id="ARBA00001698"/>
    </source>
</evidence>
<dbReference type="PANTHER" id="PTHR46382:SF1">
    <property type="entry name" value="PHOSPHATIDATE CYTIDYLYLTRANSFERASE"/>
    <property type="match status" value="1"/>
</dbReference>
<comment type="catalytic activity">
    <reaction evidence="1 18">
        <text>a 1,2-diacyl-sn-glycero-3-phosphate + CTP + H(+) = a CDP-1,2-diacyl-sn-glycerol + diphosphate</text>
        <dbReference type="Rhea" id="RHEA:16229"/>
        <dbReference type="ChEBI" id="CHEBI:15378"/>
        <dbReference type="ChEBI" id="CHEBI:33019"/>
        <dbReference type="ChEBI" id="CHEBI:37563"/>
        <dbReference type="ChEBI" id="CHEBI:58332"/>
        <dbReference type="ChEBI" id="CHEBI:58608"/>
        <dbReference type="EC" id="2.7.7.41"/>
    </reaction>
</comment>
<evidence type="ECO:0000256" key="12">
    <source>
        <dbReference type="ARBA" id="ARBA00022695"/>
    </source>
</evidence>
<dbReference type="PANTHER" id="PTHR46382">
    <property type="entry name" value="PHOSPHATIDATE CYTIDYLYLTRANSFERASE"/>
    <property type="match status" value="1"/>
</dbReference>
<evidence type="ECO:0000256" key="14">
    <source>
        <dbReference type="ARBA" id="ARBA00023098"/>
    </source>
</evidence>
<evidence type="ECO:0000256" key="13">
    <source>
        <dbReference type="ARBA" id="ARBA00022989"/>
    </source>
</evidence>
<organism evidence="20 21">
    <name type="scientific">OM182 bacterium</name>
    <dbReference type="NCBI Taxonomy" id="2510334"/>
    <lineage>
        <taxon>Bacteria</taxon>
        <taxon>Pseudomonadati</taxon>
        <taxon>Pseudomonadota</taxon>
        <taxon>Gammaproteobacteria</taxon>
        <taxon>OMG group</taxon>
        <taxon>OM182 clade</taxon>
    </lineage>
</organism>
<protein>
    <recommendedName>
        <fullName evidence="7 18">Phosphatidate cytidylyltransferase</fullName>
        <ecNumber evidence="6 18">2.7.7.41</ecNumber>
    </recommendedName>
</protein>
<feature type="transmembrane region" description="Helical" evidence="19">
    <location>
        <begin position="172"/>
        <end position="191"/>
    </location>
</feature>
<feature type="transmembrane region" description="Helical" evidence="19">
    <location>
        <begin position="106"/>
        <end position="127"/>
    </location>
</feature>
<evidence type="ECO:0000256" key="19">
    <source>
        <dbReference type="SAM" id="Phobius"/>
    </source>
</evidence>
<comment type="caution">
    <text evidence="20">The sequence shown here is derived from an EMBL/GenBank/DDBJ whole genome shotgun (WGS) entry which is preliminary data.</text>
</comment>
<proteinExistence type="inferred from homology"/>
<dbReference type="InterPro" id="IPR000374">
    <property type="entry name" value="PC_trans"/>
</dbReference>
<evidence type="ECO:0000256" key="15">
    <source>
        <dbReference type="ARBA" id="ARBA00023136"/>
    </source>
</evidence>
<dbReference type="GO" id="GO:0004605">
    <property type="term" value="F:phosphatidate cytidylyltransferase activity"/>
    <property type="evidence" value="ECO:0007669"/>
    <property type="project" value="UniProtKB-EC"/>
</dbReference>
<evidence type="ECO:0000256" key="3">
    <source>
        <dbReference type="ARBA" id="ARBA00005119"/>
    </source>
</evidence>
<reference evidence="20 21" key="1">
    <citation type="submission" date="2019-02" db="EMBL/GenBank/DDBJ databases">
        <title>Prokaryotic population dynamics and viral predation in marine succession experiment using metagenomics: the confinement effect.</title>
        <authorList>
            <person name="Haro-Moreno J.M."/>
            <person name="Rodriguez-Valera F."/>
            <person name="Lopez-Perez M."/>
        </authorList>
    </citation>
    <scope>NUCLEOTIDE SEQUENCE [LARGE SCALE GENOMIC DNA]</scope>
    <source>
        <strain evidence="20">MED-G157</strain>
    </source>
</reference>
<keyword evidence="11 18" id="KW-0812">Transmembrane</keyword>
<gene>
    <name evidence="20" type="ORF">EVA68_01965</name>
</gene>
<keyword evidence="15 19" id="KW-0472">Membrane</keyword>
<dbReference type="AlphaFoldDB" id="A0A520S3Z1"/>
<keyword evidence="16" id="KW-0594">Phospholipid biosynthesis</keyword>
<dbReference type="GO" id="GO:0016024">
    <property type="term" value="P:CDP-diacylglycerol biosynthetic process"/>
    <property type="evidence" value="ECO:0007669"/>
    <property type="project" value="UniProtKB-UniPathway"/>
</dbReference>
<keyword evidence="17" id="KW-1208">Phospholipid metabolism</keyword>
<dbReference type="EMBL" id="SHAG01000004">
    <property type="protein sequence ID" value="RZO77197.1"/>
    <property type="molecule type" value="Genomic_DNA"/>
</dbReference>
<dbReference type="GO" id="GO:0005886">
    <property type="term" value="C:plasma membrane"/>
    <property type="evidence" value="ECO:0007669"/>
    <property type="project" value="UniProtKB-SubCell"/>
</dbReference>
<accession>A0A520S3Z1</accession>
<dbReference type="UniPathway" id="UPA00557">
    <property type="reaction ID" value="UER00614"/>
</dbReference>
<comment type="pathway">
    <text evidence="3 18">Phospholipid metabolism; CDP-diacylglycerol biosynthesis; CDP-diacylglycerol from sn-glycerol 3-phosphate: step 3/3.</text>
</comment>
<evidence type="ECO:0000256" key="8">
    <source>
        <dbReference type="ARBA" id="ARBA00022475"/>
    </source>
</evidence>
<keyword evidence="12 18" id="KW-0548">Nucleotidyltransferase</keyword>